<sequence>MSQHFYNFCKYDYIPIVDYILKDTELNLDINMQIRYDKHHQIFTKTPLFFASEKGNSSIVSLLLSQEKIDVNKKLPFISSETEQLSENKSAFHVAIEKGNPTIIQLFLEKNDKLDINAKKTIVFNENDFFIITNNKSVLELAVESGNHEIVQLLLSQDKLNKKERSTLQVEFNKNDRLIGLSDFYSGNNDMITETICQKTALYAAVESGNCEIVRLLLSDDINELSTNVNFEFSDSLKYIENQTGVEHKKIDVCINNKGIAKNNILFCFKNSGMLNGPCFFCLYNSGAMKNCFYCLHNTGSVQKCYKCNYNKGLIHCFICNNNKGVSKLIVPNDTEMISN</sequence>
<dbReference type="InterPro" id="IPR002110">
    <property type="entry name" value="Ankyrin_rpt"/>
</dbReference>
<keyword evidence="5" id="KW-1185">Reference proteome</keyword>
<dbReference type="SMART" id="SM00248">
    <property type="entry name" value="ANK"/>
    <property type="match status" value="4"/>
</dbReference>
<gene>
    <name evidence="4" type="ORF">M9Y10_024130</name>
</gene>
<evidence type="ECO:0000313" key="4">
    <source>
        <dbReference type="EMBL" id="KAK8895660.1"/>
    </source>
</evidence>
<evidence type="ECO:0008006" key="6">
    <source>
        <dbReference type="Google" id="ProtNLM"/>
    </source>
</evidence>
<name>A0ABR2KX42_9EUKA</name>
<comment type="caution">
    <text evidence="4">The sequence shown here is derived from an EMBL/GenBank/DDBJ whole genome shotgun (WGS) entry which is preliminary data.</text>
</comment>
<reference evidence="4 5" key="1">
    <citation type="submission" date="2024-04" db="EMBL/GenBank/DDBJ databases">
        <title>Tritrichomonas musculus Genome.</title>
        <authorList>
            <person name="Alves-Ferreira E."/>
            <person name="Grigg M."/>
            <person name="Lorenzi H."/>
            <person name="Galac M."/>
        </authorList>
    </citation>
    <scope>NUCLEOTIDE SEQUENCE [LARGE SCALE GENOMIC DNA]</scope>
    <source>
        <strain evidence="4 5">EAF2021</strain>
    </source>
</reference>
<dbReference type="SUPFAM" id="SSF48403">
    <property type="entry name" value="Ankyrin repeat"/>
    <property type="match status" value="1"/>
</dbReference>
<dbReference type="InterPro" id="IPR036770">
    <property type="entry name" value="Ankyrin_rpt-contain_sf"/>
</dbReference>
<dbReference type="PROSITE" id="PS50088">
    <property type="entry name" value="ANK_REPEAT"/>
    <property type="match status" value="1"/>
</dbReference>
<dbReference type="Proteomes" id="UP001470230">
    <property type="component" value="Unassembled WGS sequence"/>
</dbReference>
<dbReference type="PANTHER" id="PTHR24124:SF14">
    <property type="entry name" value="CHROMOSOME UNDETERMINED SCAFFOLD_25, WHOLE GENOME SHOTGUN SEQUENCE"/>
    <property type="match status" value="1"/>
</dbReference>
<organism evidence="4 5">
    <name type="scientific">Tritrichomonas musculus</name>
    <dbReference type="NCBI Taxonomy" id="1915356"/>
    <lineage>
        <taxon>Eukaryota</taxon>
        <taxon>Metamonada</taxon>
        <taxon>Parabasalia</taxon>
        <taxon>Tritrichomonadida</taxon>
        <taxon>Tritrichomonadidae</taxon>
        <taxon>Tritrichomonas</taxon>
    </lineage>
</organism>
<dbReference type="PANTHER" id="PTHR24124">
    <property type="entry name" value="ANKYRIN REPEAT FAMILY A"/>
    <property type="match status" value="1"/>
</dbReference>
<evidence type="ECO:0000313" key="5">
    <source>
        <dbReference type="Proteomes" id="UP001470230"/>
    </source>
</evidence>
<keyword evidence="2 3" id="KW-0040">ANK repeat</keyword>
<feature type="repeat" description="ANK" evidence="3">
    <location>
        <begin position="87"/>
        <end position="119"/>
    </location>
</feature>
<evidence type="ECO:0000256" key="3">
    <source>
        <dbReference type="PROSITE-ProRule" id="PRU00023"/>
    </source>
</evidence>
<dbReference type="EMBL" id="JAPFFF010000003">
    <property type="protein sequence ID" value="KAK8895660.1"/>
    <property type="molecule type" value="Genomic_DNA"/>
</dbReference>
<evidence type="ECO:0000256" key="2">
    <source>
        <dbReference type="ARBA" id="ARBA00023043"/>
    </source>
</evidence>
<protein>
    <recommendedName>
        <fullName evidence="6">Ankyrin repeat protein</fullName>
    </recommendedName>
</protein>
<accession>A0ABR2KX42</accession>
<evidence type="ECO:0000256" key="1">
    <source>
        <dbReference type="ARBA" id="ARBA00022737"/>
    </source>
</evidence>
<proteinExistence type="predicted"/>
<keyword evidence="1" id="KW-0677">Repeat</keyword>
<dbReference type="Pfam" id="PF12796">
    <property type="entry name" value="Ank_2"/>
    <property type="match status" value="2"/>
</dbReference>
<dbReference type="Gene3D" id="1.25.40.20">
    <property type="entry name" value="Ankyrin repeat-containing domain"/>
    <property type="match status" value="1"/>
</dbReference>